<dbReference type="Proteomes" id="UP001286313">
    <property type="component" value="Unassembled WGS sequence"/>
</dbReference>
<proteinExistence type="predicted"/>
<reference evidence="1" key="1">
    <citation type="submission" date="2023-10" db="EMBL/GenBank/DDBJ databases">
        <title>Genome assemblies of two species of porcelain crab, Petrolisthes cinctipes and Petrolisthes manimaculis (Anomura: Porcellanidae).</title>
        <authorList>
            <person name="Angst P."/>
        </authorList>
    </citation>
    <scope>NUCLEOTIDE SEQUENCE</scope>
    <source>
        <strain evidence="1">PB745_01</strain>
        <tissue evidence="1">Gill</tissue>
    </source>
</reference>
<dbReference type="EMBL" id="JAWQEG010000237">
    <property type="protein sequence ID" value="KAK3893013.1"/>
    <property type="molecule type" value="Genomic_DNA"/>
</dbReference>
<keyword evidence="2" id="KW-1185">Reference proteome</keyword>
<protein>
    <submittedName>
        <fullName evidence="1">Uncharacterized protein</fullName>
    </submittedName>
</protein>
<name>A0AAE1GP39_PETCI</name>
<sequence>MTPLWLGQSKELARTLSSGDELGHFHTVDAVIQSGQWVGVGFREGILLPEVDAKTGHAIKLGLERNGNKRKLIHYYRLPHHTTTPREELPHLVPG</sequence>
<gene>
    <name evidence="1" type="ORF">Pcinc_003192</name>
</gene>
<evidence type="ECO:0000313" key="1">
    <source>
        <dbReference type="EMBL" id="KAK3893013.1"/>
    </source>
</evidence>
<dbReference type="AlphaFoldDB" id="A0AAE1GP39"/>
<comment type="caution">
    <text evidence="1">The sequence shown here is derived from an EMBL/GenBank/DDBJ whole genome shotgun (WGS) entry which is preliminary data.</text>
</comment>
<organism evidence="1 2">
    <name type="scientific">Petrolisthes cinctipes</name>
    <name type="common">Flat porcelain crab</name>
    <dbReference type="NCBI Taxonomy" id="88211"/>
    <lineage>
        <taxon>Eukaryota</taxon>
        <taxon>Metazoa</taxon>
        <taxon>Ecdysozoa</taxon>
        <taxon>Arthropoda</taxon>
        <taxon>Crustacea</taxon>
        <taxon>Multicrustacea</taxon>
        <taxon>Malacostraca</taxon>
        <taxon>Eumalacostraca</taxon>
        <taxon>Eucarida</taxon>
        <taxon>Decapoda</taxon>
        <taxon>Pleocyemata</taxon>
        <taxon>Anomura</taxon>
        <taxon>Galatheoidea</taxon>
        <taxon>Porcellanidae</taxon>
        <taxon>Petrolisthes</taxon>
    </lineage>
</organism>
<accession>A0AAE1GP39</accession>
<evidence type="ECO:0000313" key="2">
    <source>
        <dbReference type="Proteomes" id="UP001286313"/>
    </source>
</evidence>